<dbReference type="InterPro" id="IPR029056">
    <property type="entry name" value="Ribokinase-like"/>
</dbReference>
<gene>
    <name evidence="13" type="primary">pfkB</name>
    <name evidence="13" type="ORF">JCM31447_08150</name>
</gene>
<dbReference type="RefSeq" id="WP_130606816.1">
    <property type="nucleotide sequence ID" value="NZ_AP019368.1"/>
</dbReference>
<evidence type="ECO:0000313" key="14">
    <source>
        <dbReference type="Proteomes" id="UP000291236"/>
    </source>
</evidence>
<dbReference type="CDD" id="cd01164">
    <property type="entry name" value="FruK_PfkB_like"/>
    <property type="match status" value="1"/>
</dbReference>
<evidence type="ECO:0000256" key="9">
    <source>
        <dbReference type="ARBA" id="ARBA00047745"/>
    </source>
</evidence>
<organism evidence="13 14">
    <name type="scientific">Fluviispira sanaruensis</name>
    <dbReference type="NCBI Taxonomy" id="2493639"/>
    <lineage>
        <taxon>Bacteria</taxon>
        <taxon>Pseudomonadati</taxon>
        <taxon>Bdellovibrionota</taxon>
        <taxon>Oligoflexia</taxon>
        <taxon>Silvanigrellales</taxon>
        <taxon>Silvanigrellaceae</taxon>
        <taxon>Fluviispira</taxon>
    </lineage>
</organism>
<feature type="domain" description="Carbohydrate kinase PfkB" evidence="12">
    <location>
        <begin position="9"/>
        <end position="298"/>
    </location>
</feature>
<comment type="catalytic activity">
    <reaction evidence="9 11">
        <text>beta-D-fructose 1-phosphate + ATP = beta-D-fructose 1,6-bisphosphate + ADP + H(+)</text>
        <dbReference type="Rhea" id="RHEA:14213"/>
        <dbReference type="ChEBI" id="CHEBI:15378"/>
        <dbReference type="ChEBI" id="CHEBI:30616"/>
        <dbReference type="ChEBI" id="CHEBI:32966"/>
        <dbReference type="ChEBI" id="CHEBI:138881"/>
        <dbReference type="ChEBI" id="CHEBI:456216"/>
        <dbReference type="EC" id="2.7.1.56"/>
    </reaction>
</comment>
<evidence type="ECO:0000256" key="6">
    <source>
        <dbReference type="ARBA" id="ARBA00022777"/>
    </source>
</evidence>
<dbReference type="InterPro" id="IPR017583">
    <property type="entry name" value="Tagatose/fructose_Pkinase"/>
</dbReference>
<comment type="function">
    <text evidence="11">Catalyzes the ATP-dependent phosphorylation of fructose-l-phosphate to fructose-l,6-bisphosphate.</text>
</comment>
<dbReference type="SUPFAM" id="SSF53613">
    <property type="entry name" value="Ribokinase-like"/>
    <property type="match status" value="1"/>
</dbReference>
<keyword evidence="4 10" id="KW-0808">Transferase</keyword>
<dbReference type="FunFam" id="3.40.1190.20:FF:000001">
    <property type="entry name" value="Phosphofructokinase"/>
    <property type="match status" value="1"/>
</dbReference>
<keyword evidence="7 11" id="KW-0067">ATP-binding</keyword>
<evidence type="ECO:0000256" key="3">
    <source>
        <dbReference type="ARBA" id="ARBA00013596"/>
    </source>
</evidence>
<accession>A0A4P2VKF1</accession>
<evidence type="ECO:0000313" key="13">
    <source>
        <dbReference type="EMBL" id="BBH52374.1"/>
    </source>
</evidence>
<dbReference type="PROSITE" id="PS00584">
    <property type="entry name" value="PFKB_KINASES_2"/>
    <property type="match status" value="1"/>
</dbReference>
<dbReference type="Proteomes" id="UP000291236">
    <property type="component" value="Chromosome"/>
</dbReference>
<dbReference type="PANTHER" id="PTHR46566:SF5">
    <property type="entry name" value="1-PHOSPHOFRUCTOKINASE"/>
    <property type="match status" value="1"/>
</dbReference>
<evidence type="ECO:0000256" key="8">
    <source>
        <dbReference type="ARBA" id="ARBA00032802"/>
    </source>
</evidence>
<protein>
    <recommendedName>
        <fullName evidence="3 11">1-phosphofructokinase</fullName>
        <shortName evidence="11">Fru1PK</shortName>
        <ecNumber evidence="2 11">2.7.1.56</ecNumber>
    </recommendedName>
    <alternativeName>
        <fullName evidence="8 11">Fructose 1-phosphate kinase</fullName>
    </alternativeName>
</protein>
<evidence type="ECO:0000256" key="1">
    <source>
        <dbReference type="ARBA" id="ARBA00010688"/>
    </source>
</evidence>
<dbReference type="AlphaFoldDB" id="A0A4P2VKF1"/>
<sequence length="317" mass="34265">MKQNIVTVTLNPAIDQTIILNGITLGKVNIAQNVHKSPGGKGINVASCLADWGLSANATGFLGKANINPFEILFQSKHIIDSFIRLEGETRVNIKLSDILKGETTDINLAGLKMTNDHFQELLKYLKNIVNEKSIVVLAGSVPEGLAADSYAQIIKIIKKLGAWVLLDTSGKPLKESLSVKEKYLPNCIKPNQHELSQLAQKTLLTQDDILQFALSLQEKGIENVVVSLGENGSLFINKKYAMHAALPPIKTISSVGAGDALVAGLIAGFHGNLQFEQIAKLAVAFSVAKLGHIGPHLPNINEVKKYVEKVKVTLLK</sequence>
<dbReference type="GO" id="GO:0016052">
    <property type="term" value="P:carbohydrate catabolic process"/>
    <property type="evidence" value="ECO:0007669"/>
    <property type="project" value="UniProtKB-ARBA"/>
</dbReference>
<proteinExistence type="inferred from homology"/>
<dbReference type="InterPro" id="IPR011611">
    <property type="entry name" value="PfkB_dom"/>
</dbReference>
<keyword evidence="6 11" id="KW-0418">Kinase</keyword>
<dbReference type="OrthoDB" id="9801219at2"/>
<dbReference type="EC" id="2.7.1.56" evidence="2 11"/>
<evidence type="ECO:0000259" key="12">
    <source>
        <dbReference type="Pfam" id="PF00294"/>
    </source>
</evidence>
<dbReference type="PIRSF" id="PIRSF000535">
    <property type="entry name" value="1PFK/6PFK/LacC"/>
    <property type="match status" value="1"/>
</dbReference>
<dbReference type="Pfam" id="PF00294">
    <property type="entry name" value="PfkB"/>
    <property type="match status" value="1"/>
</dbReference>
<dbReference type="PANTHER" id="PTHR46566">
    <property type="entry name" value="1-PHOSPHOFRUCTOKINASE-RELATED"/>
    <property type="match status" value="1"/>
</dbReference>
<evidence type="ECO:0000256" key="5">
    <source>
        <dbReference type="ARBA" id="ARBA00022741"/>
    </source>
</evidence>
<evidence type="ECO:0000256" key="10">
    <source>
        <dbReference type="PIRNR" id="PIRNR000535"/>
    </source>
</evidence>
<dbReference type="PROSITE" id="PS00583">
    <property type="entry name" value="PFKB_KINASES_1"/>
    <property type="match status" value="1"/>
</dbReference>
<name>A0A4P2VKF1_FLUSA</name>
<dbReference type="Gene3D" id="3.40.1190.20">
    <property type="match status" value="1"/>
</dbReference>
<dbReference type="InterPro" id="IPR022463">
    <property type="entry name" value="1-PFruKinase"/>
</dbReference>
<dbReference type="InterPro" id="IPR002173">
    <property type="entry name" value="Carboh/pur_kinase_PfkB_CS"/>
</dbReference>
<evidence type="ECO:0000256" key="7">
    <source>
        <dbReference type="ARBA" id="ARBA00022840"/>
    </source>
</evidence>
<evidence type="ECO:0000256" key="2">
    <source>
        <dbReference type="ARBA" id="ARBA00012131"/>
    </source>
</evidence>
<keyword evidence="5 11" id="KW-0547">Nucleotide-binding</keyword>
<dbReference type="GO" id="GO:0005524">
    <property type="term" value="F:ATP binding"/>
    <property type="evidence" value="ECO:0007669"/>
    <property type="project" value="UniProtKB-UniRule"/>
</dbReference>
<dbReference type="GO" id="GO:0044281">
    <property type="term" value="P:small molecule metabolic process"/>
    <property type="evidence" value="ECO:0007669"/>
    <property type="project" value="UniProtKB-ARBA"/>
</dbReference>
<evidence type="ECO:0000256" key="4">
    <source>
        <dbReference type="ARBA" id="ARBA00022679"/>
    </source>
</evidence>
<dbReference type="NCBIfam" id="TIGR03168">
    <property type="entry name" value="1-PFK"/>
    <property type="match status" value="1"/>
</dbReference>
<evidence type="ECO:0000256" key="11">
    <source>
        <dbReference type="RuleBase" id="RU369061"/>
    </source>
</evidence>
<dbReference type="EMBL" id="AP019368">
    <property type="protein sequence ID" value="BBH52374.1"/>
    <property type="molecule type" value="Genomic_DNA"/>
</dbReference>
<dbReference type="GO" id="GO:0005829">
    <property type="term" value="C:cytosol"/>
    <property type="evidence" value="ECO:0007669"/>
    <property type="project" value="TreeGrafter"/>
</dbReference>
<dbReference type="GO" id="GO:0008662">
    <property type="term" value="F:1-phosphofructokinase activity"/>
    <property type="evidence" value="ECO:0007669"/>
    <property type="project" value="UniProtKB-UniRule"/>
</dbReference>
<dbReference type="NCBIfam" id="TIGR03828">
    <property type="entry name" value="pfkB"/>
    <property type="match status" value="1"/>
</dbReference>
<dbReference type="KEGG" id="sbf:JCM31447_08150"/>
<keyword evidence="14" id="KW-1185">Reference proteome</keyword>
<reference evidence="13 14" key="1">
    <citation type="submission" date="2018-12" db="EMBL/GenBank/DDBJ databases">
        <title>Rubrispira sanarue gen. nov., sp., nov., a member of the order Silvanigrellales, isolated from a brackish lake in Hamamatsu Japan.</title>
        <authorList>
            <person name="Maejima Y."/>
            <person name="Iino T."/>
            <person name="Muraguchi Y."/>
            <person name="Fukuda K."/>
            <person name="Nojiri H."/>
            <person name="Ohkuma M."/>
            <person name="Moriuchi R."/>
            <person name="Dohra H."/>
            <person name="Kimbara K."/>
            <person name="Shintani M."/>
        </authorList>
    </citation>
    <scope>NUCLEOTIDE SEQUENCE [LARGE SCALE GENOMIC DNA]</scope>
    <source>
        <strain evidence="13 14">RF1110005</strain>
    </source>
</reference>
<comment type="similarity">
    <text evidence="1 11">Belongs to the carbohydrate kinase PfkB family.</text>
</comment>